<organism evidence="1 2">
    <name type="scientific">Thomasclavelia ramosa</name>
    <dbReference type="NCBI Taxonomy" id="1547"/>
    <lineage>
        <taxon>Bacteria</taxon>
        <taxon>Bacillati</taxon>
        <taxon>Bacillota</taxon>
        <taxon>Erysipelotrichia</taxon>
        <taxon>Erysipelotrichales</taxon>
        <taxon>Coprobacillaceae</taxon>
        <taxon>Thomasclavelia</taxon>
    </lineage>
</organism>
<gene>
    <name evidence="1" type="ORF">PM738_13940</name>
</gene>
<dbReference type="EMBL" id="JAQLKE010000027">
    <property type="protein sequence ID" value="MDB7084906.1"/>
    <property type="molecule type" value="Genomic_DNA"/>
</dbReference>
<evidence type="ECO:0000313" key="1">
    <source>
        <dbReference type="EMBL" id="MDB7084906.1"/>
    </source>
</evidence>
<name>A0AB35IPB2_9FIRM</name>
<sequence>MKDDEFRKVKAFANTVLQECENKGLTNKEVEYFKEYLPKLIQIKLEENYLNAYFKIY</sequence>
<accession>A0AB35IPB2</accession>
<evidence type="ECO:0000313" key="2">
    <source>
        <dbReference type="Proteomes" id="UP001211987"/>
    </source>
</evidence>
<dbReference type="AlphaFoldDB" id="A0AB35IPB2"/>
<protein>
    <submittedName>
        <fullName evidence="1">Uncharacterized protein</fullName>
    </submittedName>
</protein>
<dbReference type="RefSeq" id="WP_272019077.1">
    <property type="nucleotide sequence ID" value="NZ_JAQLKE010000027.1"/>
</dbReference>
<comment type="caution">
    <text evidence="1">The sequence shown here is derived from an EMBL/GenBank/DDBJ whole genome shotgun (WGS) entry which is preliminary data.</text>
</comment>
<dbReference type="Proteomes" id="UP001211987">
    <property type="component" value="Unassembled WGS sequence"/>
</dbReference>
<reference evidence="1" key="1">
    <citation type="submission" date="2023-01" db="EMBL/GenBank/DDBJ databases">
        <title>Human gut microbiome strain richness.</title>
        <authorList>
            <person name="Chen-Liaw A."/>
        </authorList>
    </citation>
    <scope>NUCLEOTIDE SEQUENCE</scope>
    <source>
        <strain evidence="1">1001217st2_G6_1001217B_191108</strain>
    </source>
</reference>
<proteinExistence type="predicted"/>